<protein>
    <submittedName>
        <fullName evidence="1">Uncharacterized protein</fullName>
    </submittedName>
</protein>
<dbReference type="EMBL" id="FOHX01000004">
    <property type="protein sequence ID" value="SET85589.1"/>
    <property type="molecule type" value="Genomic_DNA"/>
</dbReference>
<evidence type="ECO:0000313" key="2">
    <source>
        <dbReference type="Proteomes" id="UP000199361"/>
    </source>
</evidence>
<reference evidence="1 2" key="1">
    <citation type="submission" date="2016-10" db="EMBL/GenBank/DDBJ databases">
        <authorList>
            <person name="de Groot N.N."/>
        </authorList>
    </citation>
    <scope>NUCLEOTIDE SEQUENCE [LARGE SCALE GENOMIC DNA]</scope>
    <source>
        <strain evidence="1 2">CGMCC 4.5598</strain>
    </source>
</reference>
<dbReference type="AlphaFoldDB" id="A0A1I0HNE6"/>
<dbReference type="Proteomes" id="UP000199361">
    <property type="component" value="Unassembled WGS sequence"/>
</dbReference>
<evidence type="ECO:0000313" key="1">
    <source>
        <dbReference type="EMBL" id="SET85589.1"/>
    </source>
</evidence>
<sequence length="71" mass="8024">MRDDELAREIDQLLRDSRVNARADVVERALWVAVRRLEERVRTLERLAGTAAEEGTLRSGIGRGDESAMTD</sequence>
<keyword evidence="2" id="KW-1185">Reference proteome</keyword>
<proteinExistence type="predicted"/>
<accession>A0A1I0HNE6</accession>
<dbReference type="RefSeq" id="WP_091081438.1">
    <property type="nucleotide sequence ID" value="NZ_FOHX01000004.1"/>
</dbReference>
<organism evidence="1 2">
    <name type="scientific">Nonomuraea wenchangensis</name>
    <dbReference type="NCBI Taxonomy" id="568860"/>
    <lineage>
        <taxon>Bacteria</taxon>
        <taxon>Bacillati</taxon>
        <taxon>Actinomycetota</taxon>
        <taxon>Actinomycetes</taxon>
        <taxon>Streptosporangiales</taxon>
        <taxon>Streptosporangiaceae</taxon>
        <taxon>Nonomuraea</taxon>
    </lineage>
</organism>
<gene>
    <name evidence="1" type="ORF">SAMN05421811_104411</name>
</gene>
<name>A0A1I0HNE6_9ACTN</name>
<dbReference type="STRING" id="568860.SAMN05421811_104411"/>